<dbReference type="SMART" id="SM00760">
    <property type="entry name" value="Bac_DnaA_C"/>
    <property type="match status" value="1"/>
</dbReference>
<dbReference type="GO" id="GO:0043565">
    <property type="term" value="F:sequence-specific DNA binding"/>
    <property type="evidence" value="ECO:0007669"/>
    <property type="project" value="InterPro"/>
</dbReference>
<organism evidence="3 4">
    <name type="scientific">Paracoccus versutus</name>
    <name type="common">Thiobacillus versutus</name>
    <dbReference type="NCBI Taxonomy" id="34007"/>
    <lineage>
        <taxon>Bacteria</taxon>
        <taxon>Pseudomonadati</taxon>
        <taxon>Pseudomonadota</taxon>
        <taxon>Alphaproteobacteria</taxon>
        <taxon>Rhodobacterales</taxon>
        <taxon>Paracoccaceae</taxon>
        <taxon>Paracoccus</taxon>
    </lineage>
</organism>
<dbReference type="AlphaFoldDB" id="A0A3D9XRP3"/>
<feature type="region of interest" description="Disordered" evidence="1">
    <location>
        <begin position="1"/>
        <end position="96"/>
    </location>
</feature>
<dbReference type="CDD" id="cd06571">
    <property type="entry name" value="Bac_DnaA_C"/>
    <property type="match status" value="1"/>
</dbReference>
<dbReference type="SUPFAM" id="SSF48295">
    <property type="entry name" value="TrpR-like"/>
    <property type="match status" value="1"/>
</dbReference>
<name>A0A3D9XRP3_PARVE</name>
<protein>
    <submittedName>
        <fullName evidence="3">DnaA-like protein</fullName>
    </submittedName>
</protein>
<dbReference type="InterPro" id="IPR013159">
    <property type="entry name" value="DnaA_C"/>
</dbReference>
<sequence>MRRVGALAGREHPGGSAQAPQGLPEPPAESGSYPGNPDRRLGPPERRSGQGRDGTGSRASEGARQRRGSRRHHGRDGCSQPAGGQDHRRYRGRRMTPAQIEEARAIAAQPGRAAVLRAIRDVSAQSGVPVGAIMGHDRRPRIVAARHLAMRVAHDAGVSLAEIGRVMGRDHTSVMHAVRKSPNRTEVNG</sequence>
<dbReference type="EMBL" id="QTUJ01000001">
    <property type="protein sequence ID" value="REF72371.1"/>
    <property type="molecule type" value="Genomic_DNA"/>
</dbReference>
<dbReference type="GO" id="GO:0006270">
    <property type="term" value="P:DNA replication initiation"/>
    <property type="evidence" value="ECO:0007669"/>
    <property type="project" value="InterPro"/>
</dbReference>
<accession>A0A3D9XRP3</accession>
<dbReference type="Gene3D" id="1.10.1750.10">
    <property type="match status" value="1"/>
</dbReference>
<feature type="domain" description="Chromosomal replication initiator DnaA C-terminal" evidence="2">
    <location>
        <begin position="114"/>
        <end position="181"/>
    </location>
</feature>
<proteinExistence type="predicted"/>
<dbReference type="GO" id="GO:0005524">
    <property type="term" value="F:ATP binding"/>
    <property type="evidence" value="ECO:0007669"/>
    <property type="project" value="InterPro"/>
</dbReference>
<feature type="compositionally biased region" description="Basic and acidic residues" evidence="1">
    <location>
        <begin position="37"/>
        <end position="50"/>
    </location>
</feature>
<comment type="caution">
    <text evidence="3">The sequence shown here is derived from an EMBL/GenBank/DDBJ whole genome shotgun (WGS) entry which is preliminary data.</text>
</comment>
<dbReference type="Pfam" id="PF08299">
    <property type="entry name" value="Bac_DnaA_C"/>
    <property type="match status" value="1"/>
</dbReference>
<dbReference type="InterPro" id="IPR010921">
    <property type="entry name" value="Trp_repressor/repl_initiator"/>
</dbReference>
<dbReference type="Proteomes" id="UP000256941">
    <property type="component" value="Unassembled WGS sequence"/>
</dbReference>
<dbReference type="GO" id="GO:0006275">
    <property type="term" value="P:regulation of DNA replication"/>
    <property type="evidence" value="ECO:0007669"/>
    <property type="project" value="InterPro"/>
</dbReference>
<gene>
    <name evidence="3" type="ORF">BDD41_0841</name>
</gene>
<feature type="compositionally biased region" description="Basic residues" evidence="1">
    <location>
        <begin position="65"/>
        <end position="74"/>
    </location>
</feature>
<reference evidence="3 4" key="1">
    <citation type="submission" date="2018-08" db="EMBL/GenBank/DDBJ databases">
        <title>Genomic Encyclopedia of Archaeal and Bacterial Type Strains, Phase II (KMG-II): from individual species to whole genera.</title>
        <authorList>
            <person name="Goeker M."/>
        </authorList>
    </citation>
    <scope>NUCLEOTIDE SEQUENCE [LARGE SCALE GENOMIC DNA]</scope>
    <source>
        <strain evidence="3 4">DSM 17099</strain>
    </source>
</reference>
<evidence type="ECO:0000313" key="4">
    <source>
        <dbReference type="Proteomes" id="UP000256941"/>
    </source>
</evidence>
<evidence type="ECO:0000313" key="3">
    <source>
        <dbReference type="EMBL" id="REF72371.1"/>
    </source>
</evidence>
<evidence type="ECO:0000259" key="2">
    <source>
        <dbReference type="SMART" id="SM00760"/>
    </source>
</evidence>
<evidence type="ECO:0000256" key="1">
    <source>
        <dbReference type="SAM" id="MobiDB-lite"/>
    </source>
</evidence>